<dbReference type="EMBL" id="JAVIJP010000032">
    <property type="protein sequence ID" value="KAL3632885.1"/>
    <property type="molecule type" value="Genomic_DNA"/>
</dbReference>
<organism evidence="1 2">
    <name type="scientific">Castilleja foliolosa</name>
    <dbReference type="NCBI Taxonomy" id="1961234"/>
    <lineage>
        <taxon>Eukaryota</taxon>
        <taxon>Viridiplantae</taxon>
        <taxon>Streptophyta</taxon>
        <taxon>Embryophyta</taxon>
        <taxon>Tracheophyta</taxon>
        <taxon>Spermatophyta</taxon>
        <taxon>Magnoliopsida</taxon>
        <taxon>eudicotyledons</taxon>
        <taxon>Gunneridae</taxon>
        <taxon>Pentapetalae</taxon>
        <taxon>asterids</taxon>
        <taxon>lamiids</taxon>
        <taxon>Lamiales</taxon>
        <taxon>Orobanchaceae</taxon>
        <taxon>Pedicularideae</taxon>
        <taxon>Castillejinae</taxon>
        <taxon>Castilleja</taxon>
    </lineage>
</organism>
<reference evidence="2" key="1">
    <citation type="journal article" date="2024" name="IScience">
        <title>Strigolactones Initiate the Formation of Haustorium-like Structures in Castilleja.</title>
        <authorList>
            <person name="Buerger M."/>
            <person name="Peterson D."/>
            <person name="Chory J."/>
        </authorList>
    </citation>
    <scope>NUCLEOTIDE SEQUENCE [LARGE SCALE GENOMIC DNA]</scope>
</reference>
<protein>
    <submittedName>
        <fullName evidence="1">Uncharacterized protein</fullName>
    </submittedName>
</protein>
<dbReference type="AlphaFoldDB" id="A0ABD3CSC9"/>
<dbReference type="Proteomes" id="UP001632038">
    <property type="component" value="Unassembled WGS sequence"/>
</dbReference>
<accession>A0ABD3CSC9</accession>
<name>A0ABD3CSC9_9LAMI</name>
<proteinExistence type="predicted"/>
<comment type="caution">
    <text evidence="1">The sequence shown here is derived from an EMBL/GenBank/DDBJ whole genome shotgun (WGS) entry which is preliminary data.</text>
</comment>
<evidence type="ECO:0000313" key="2">
    <source>
        <dbReference type="Proteomes" id="UP001632038"/>
    </source>
</evidence>
<keyword evidence="2" id="KW-1185">Reference proteome</keyword>
<sequence>MSNSMQEFLTRRERQKEKNVDVLIIASEATIAQGWIVDGGDDNAVLDLTRENVEEELSVDGNFEHRRSSRIQETRELHENDFISDDVEEIDDMNLDFLSDSKRVLEGYGEEEEEEFDA</sequence>
<evidence type="ECO:0000313" key="1">
    <source>
        <dbReference type="EMBL" id="KAL3632885.1"/>
    </source>
</evidence>
<gene>
    <name evidence="1" type="ORF">CASFOL_025869</name>
</gene>